<evidence type="ECO:0000313" key="3">
    <source>
        <dbReference type="EMBL" id="GGJ45803.1"/>
    </source>
</evidence>
<dbReference type="CDD" id="cd01127">
    <property type="entry name" value="TrwB_TraG_TraD_VirD4"/>
    <property type="match status" value="1"/>
</dbReference>
<reference evidence="4" key="1">
    <citation type="journal article" date="2019" name="Int. J. Syst. Evol. Microbiol.">
        <title>The Global Catalogue of Microorganisms (GCM) 10K type strain sequencing project: providing services to taxonomists for standard genome sequencing and annotation.</title>
        <authorList>
            <consortium name="The Broad Institute Genomics Platform"/>
            <consortium name="The Broad Institute Genome Sequencing Center for Infectious Disease"/>
            <person name="Wu L."/>
            <person name="Ma J."/>
        </authorList>
    </citation>
    <scope>NUCLEOTIDE SEQUENCE [LARGE SCALE GENOMIC DNA]</scope>
    <source>
        <strain evidence="4">CGMCC 1.3685</strain>
    </source>
</reference>
<evidence type="ECO:0000313" key="4">
    <source>
        <dbReference type="Proteomes" id="UP000606115"/>
    </source>
</evidence>
<sequence>MDMAESTSQENITALKDGYAFDGACLELGAAIVAGNPVAEAQVRVPLRMLNRHGIIAGATGTGKTVTLQVMAEQLSAHGVPVFLADIKGDLGGLAQEGAASEKLTARLSSIGHQFSARANPVEFLALGEGNDGISVRATIDSFGPILLSRVLELNETQEECLQLVFHYADQRELPMDDLKDLKSVLSFLLSDEGKKDLEGLGGVPSATASVILRGLTILQSQGLDKFFGQPEFDTADFLRFDESDHGIISCLELPSLNRQPLLFSTFMMWLLADLFEDLPEAGDLDKPKLVFFLDEAHLLFKDASKAFVNAIIATVRLIRSKGVGLFFVTQSPADLPDEVLGQLGNRVQHAVRVFTPKDGEALKAIIKTFPSGPLDLQQALTQASVGEAVITVLNERGAPTPVAWTKLTSPGSHIGPAAPETQAALIQSSALAPKYGTAVDRRSAMEMLGGEPAPEVQVPAAAQPGAADSSDPQDVDAEAQRIADSILGKTTTMPQNAPPATGSGPVNTATPSSSRTNSSPAPANPPREPAKSSNNQVNPLMDFALDAANSIGRELLRGMFGTKRRRRRR</sequence>
<name>A0ABQ2D4C9_9MICC</name>
<dbReference type="SMART" id="SM00382">
    <property type="entry name" value="AAA"/>
    <property type="match status" value="1"/>
</dbReference>
<dbReference type="InterPro" id="IPR033186">
    <property type="entry name" value="HerA_C"/>
</dbReference>
<feature type="region of interest" description="Disordered" evidence="1">
    <location>
        <begin position="490"/>
        <end position="541"/>
    </location>
</feature>
<dbReference type="SUPFAM" id="SSF52540">
    <property type="entry name" value="P-loop containing nucleoside triphosphate hydrolases"/>
    <property type="match status" value="1"/>
</dbReference>
<evidence type="ECO:0000259" key="2">
    <source>
        <dbReference type="SMART" id="SM00382"/>
    </source>
</evidence>
<gene>
    <name evidence="3" type="ORF">GCM10007173_00300</name>
</gene>
<organism evidence="3 4">
    <name type="scientific">Glutamicibacter ardleyensis</name>
    <dbReference type="NCBI Taxonomy" id="225894"/>
    <lineage>
        <taxon>Bacteria</taxon>
        <taxon>Bacillati</taxon>
        <taxon>Actinomycetota</taxon>
        <taxon>Actinomycetes</taxon>
        <taxon>Micrococcales</taxon>
        <taxon>Micrococcaceae</taxon>
        <taxon>Glutamicibacter</taxon>
    </lineage>
</organism>
<dbReference type="PANTHER" id="PTHR30121:SF6">
    <property type="entry name" value="SLR6007 PROTEIN"/>
    <property type="match status" value="1"/>
</dbReference>
<accession>A0ABQ2D4C9</accession>
<dbReference type="EMBL" id="BMKX01000001">
    <property type="protein sequence ID" value="GGJ45803.1"/>
    <property type="molecule type" value="Genomic_DNA"/>
</dbReference>
<proteinExistence type="predicted"/>
<dbReference type="InterPro" id="IPR003593">
    <property type="entry name" value="AAA+_ATPase"/>
</dbReference>
<protein>
    <submittedName>
        <fullName evidence="3">ATPase</fullName>
    </submittedName>
</protein>
<feature type="compositionally biased region" description="Polar residues" evidence="1">
    <location>
        <begin position="505"/>
        <end position="522"/>
    </location>
</feature>
<feature type="domain" description="AAA+ ATPase" evidence="2">
    <location>
        <begin position="50"/>
        <end position="338"/>
    </location>
</feature>
<comment type="caution">
    <text evidence="3">The sequence shown here is derived from an EMBL/GenBank/DDBJ whole genome shotgun (WGS) entry which is preliminary data.</text>
</comment>
<dbReference type="Proteomes" id="UP000606115">
    <property type="component" value="Unassembled WGS sequence"/>
</dbReference>
<dbReference type="PANTHER" id="PTHR30121">
    <property type="entry name" value="UNCHARACTERIZED PROTEIN YJGR-RELATED"/>
    <property type="match status" value="1"/>
</dbReference>
<dbReference type="InterPro" id="IPR027417">
    <property type="entry name" value="P-loop_NTPase"/>
</dbReference>
<dbReference type="InterPro" id="IPR051162">
    <property type="entry name" value="T4SS_component"/>
</dbReference>
<dbReference type="Gene3D" id="3.40.50.300">
    <property type="entry name" value="P-loop containing nucleotide triphosphate hydrolases"/>
    <property type="match status" value="2"/>
</dbReference>
<dbReference type="Pfam" id="PF05872">
    <property type="entry name" value="HerA_C"/>
    <property type="match status" value="1"/>
</dbReference>
<keyword evidence="4" id="KW-1185">Reference proteome</keyword>
<evidence type="ECO:0000256" key="1">
    <source>
        <dbReference type="SAM" id="MobiDB-lite"/>
    </source>
</evidence>